<proteinExistence type="predicted"/>
<dbReference type="Proteomes" id="UP000722336">
    <property type="component" value="Unassembled WGS sequence"/>
</dbReference>
<dbReference type="RefSeq" id="WP_218445118.1">
    <property type="nucleotide sequence ID" value="NZ_JAGSPA010000002.1"/>
</dbReference>
<dbReference type="InterPro" id="IPR053145">
    <property type="entry name" value="AB_hydrolase_Est10"/>
</dbReference>
<evidence type="ECO:0000259" key="1">
    <source>
        <dbReference type="Pfam" id="PF12697"/>
    </source>
</evidence>
<evidence type="ECO:0000313" key="2">
    <source>
        <dbReference type="EMBL" id="MBV7256477.1"/>
    </source>
</evidence>
<protein>
    <submittedName>
        <fullName evidence="2">Alpha/beta hydrolase</fullName>
    </submittedName>
</protein>
<keyword evidence="3" id="KW-1185">Reference proteome</keyword>
<organism evidence="2 3">
    <name type="scientific">Pacificimonas pallii</name>
    <dbReference type="NCBI Taxonomy" id="2827236"/>
    <lineage>
        <taxon>Bacteria</taxon>
        <taxon>Pseudomonadati</taxon>
        <taxon>Pseudomonadota</taxon>
        <taxon>Alphaproteobacteria</taxon>
        <taxon>Sphingomonadales</taxon>
        <taxon>Sphingosinicellaceae</taxon>
        <taxon>Pacificimonas</taxon>
    </lineage>
</organism>
<reference evidence="2 3" key="1">
    <citation type="submission" date="2021-04" db="EMBL/GenBank/DDBJ databases">
        <authorList>
            <person name="Pira H."/>
            <person name="Risdian C."/>
            <person name="Wink J."/>
        </authorList>
    </citation>
    <scope>NUCLEOTIDE SEQUENCE [LARGE SCALE GENOMIC DNA]</scope>
    <source>
        <strain evidence="2 3">WHA3</strain>
    </source>
</reference>
<dbReference type="Pfam" id="PF12697">
    <property type="entry name" value="Abhydrolase_6"/>
    <property type="match status" value="1"/>
</dbReference>
<accession>A0ABS6SDI2</accession>
<comment type="caution">
    <text evidence="2">The sequence shown here is derived from an EMBL/GenBank/DDBJ whole genome shotgun (WGS) entry which is preliminary data.</text>
</comment>
<dbReference type="InterPro" id="IPR000073">
    <property type="entry name" value="AB_hydrolase_1"/>
</dbReference>
<gene>
    <name evidence="2" type="ORF">KCG44_06715</name>
</gene>
<dbReference type="PANTHER" id="PTHR43265">
    <property type="entry name" value="ESTERASE ESTD"/>
    <property type="match status" value="1"/>
</dbReference>
<dbReference type="EMBL" id="JAGSPA010000002">
    <property type="protein sequence ID" value="MBV7256477.1"/>
    <property type="molecule type" value="Genomic_DNA"/>
</dbReference>
<dbReference type="GO" id="GO:0016787">
    <property type="term" value="F:hydrolase activity"/>
    <property type="evidence" value="ECO:0007669"/>
    <property type="project" value="UniProtKB-KW"/>
</dbReference>
<dbReference type="PANTHER" id="PTHR43265:SF1">
    <property type="entry name" value="ESTERASE ESTD"/>
    <property type="match status" value="1"/>
</dbReference>
<feature type="domain" description="AB hydrolase-1" evidence="1">
    <location>
        <begin position="64"/>
        <end position="307"/>
    </location>
</feature>
<sequence length="355" mass="39043">MRRLTLAAIGLAVLVVIGSVIILAFSRIADFELSQGERQTVSFSQGGNALEGTLITASEDGPVVLLVHGDGPQDRWSGSGYLPLVNTLLDEGISVFSWDKPGVGASTGNWLHQSMQDRADETVAALKALRRMPGYEHRRIGLLGFSQAGWVLPRVPARTDDAAFLVLMGGAIDWQDQGRYYATMRLTREGRTPEEIAAEISRQAAASRAWFESDATYQEYFSAERAAGRSAEQVLSEDRFGFARLNHNEDARSDIAGLPLPVLVLSGAEDLNADPQETVSTYRSIREGGHPLSRFRVVPDATHSLFSARWYNYQRPDQWPLTAQARFVLSGRNAYQGDVLETVTDWIVAASQDMP</sequence>
<evidence type="ECO:0000313" key="3">
    <source>
        <dbReference type="Proteomes" id="UP000722336"/>
    </source>
</evidence>
<name>A0ABS6SDI2_9SPHN</name>
<keyword evidence="2" id="KW-0378">Hydrolase</keyword>